<keyword evidence="2 7" id="KW-0963">Cytoplasm</keyword>
<evidence type="ECO:0000256" key="3">
    <source>
        <dbReference type="ARBA" id="ARBA00022737"/>
    </source>
</evidence>
<evidence type="ECO:0000313" key="10">
    <source>
        <dbReference type="Proteomes" id="UP000230027"/>
    </source>
</evidence>
<dbReference type="PROSITE" id="PS51740">
    <property type="entry name" value="SPOVT_ABRB"/>
    <property type="match status" value="1"/>
</dbReference>
<dbReference type="InterPro" id="IPR037914">
    <property type="entry name" value="SpoVT-AbrB_sf"/>
</dbReference>
<dbReference type="InterPro" id="IPR007159">
    <property type="entry name" value="SpoVT-AbrB_dom"/>
</dbReference>
<evidence type="ECO:0000259" key="8">
    <source>
        <dbReference type="PROSITE" id="PS51740"/>
    </source>
</evidence>
<evidence type="ECO:0000256" key="4">
    <source>
        <dbReference type="ARBA" id="ARBA00023015"/>
    </source>
</evidence>
<evidence type="ECO:0000256" key="6">
    <source>
        <dbReference type="ARBA" id="ARBA00023163"/>
    </source>
</evidence>
<dbReference type="Proteomes" id="UP000230027">
    <property type="component" value="Unassembled WGS sequence"/>
</dbReference>
<dbReference type="AlphaFoldDB" id="A0A2M7U4A2"/>
<dbReference type="InterPro" id="IPR020603">
    <property type="entry name" value="MraZ_dom"/>
</dbReference>
<keyword evidence="3" id="KW-0677">Repeat</keyword>
<dbReference type="GO" id="GO:0003700">
    <property type="term" value="F:DNA-binding transcription factor activity"/>
    <property type="evidence" value="ECO:0007669"/>
    <property type="project" value="UniProtKB-UniRule"/>
</dbReference>
<evidence type="ECO:0000256" key="7">
    <source>
        <dbReference type="HAMAP-Rule" id="MF_01008"/>
    </source>
</evidence>
<evidence type="ECO:0000256" key="1">
    <source>
        <dbReference type="ARBA" id="ARBA00013860"/>
    </source>
</evidence>
<dbReference type="GO" id="GO:0009295">
    <property type="term" value="C:nucleoid"/>
    <property type="evidence" value="ECO:0007669"/>
    <property type="project" value="UniProtKB-SubCell"/>
</dbReference>
<dbReference type="InterPro" id="IPR035644">
    <property type="entry name" value="MraZ_C"/>
</dbReference>
<dbReference type="HAMAP" id="MF_01008">
    <property type="entry name" value="MraZ"/>
    <property type="match status" value="1"/>
</dbReference>
<comment type="subcellular location">
    <subcellularLocation>
        <location evidence="7">Cytoplasm</location>
        <location evidence="7">Nucleoid</location>
    </subcellularLocation>
</comment>
<comment type="subunit">
    <text evidence="7">Forms oligomers.</text>
</comment>
<protein>
    <recommendedName>
        <fullName evidence="1 7">Transcriptional regulator MraZ</fullName>
    </recommendedName>
</protein>
<accession>A0A2M7U4A2</accession>
<dbReference type="PANTHER" id="PTHR34701">
    <property type="entry name" value="TRANSCRIPTIONAL REGULATOR MRAZ"/>
    <property type="match status" value="1"/>
</dbReference>
<organism evidence="9 10">
    <name type="scientific">Candidatus Roizmanbacteria bacterium CG_4_10_14_0_2_um_filter_36_9</name>
    <dbReference type="NCBI Taxonomy" id="1974823"/>
    <lineage>
        <taxon>Bacteria</taxon>
        <taxon>Candidatus Roizmaniibacteriota</taxon>
    </lineage>
</organism>
<feature type="domain" description="SpoVT-AbrB" evidence="8">
    <location>
        <begin position="1"/>
        <end position="43"/>
    </location>
</feature>
<dbReference type="GO" id="GO:0005737">
    <property type="term" value="C:cytoplasm"/>
    <property type="evidence" value="ECO:0007669"/>
    <property type="project" value="UniProtKB-UniRule"/>
</dbReference>
<dbReference type="EMBL" id="PFOD01000049">
    <property type="protein sequence ID" value="PIZ65452.1"/>
    <property type="molecule type" value="Genomic_DNA"/>
</dbReference>
<dbReference type="InterPro" id="IPR038619">
    <property type="entry name" value="MraZ_sf"/>
</dbReference>
<dbReference type="PANTHER" id="PTHR34701:SF1">
    <property type="entry name" value="TRANSCRIPTIONAL REGULATOR MRAZ"/>
    <property type="match status" value="1"/>
</dbReference>
<gene>
    <name evidence="7" type="primary">mraZ</name>
    <name evidence="9" type="ORF">COY14_02450</name>
</gene>
<reference evidence="10" key="1">
    <citation type="submission" date="2017-09" db="EMBL/GenBank/DDBJ databases">
        <title>Depth-based differentiation of microbial function through sediment-hosted aquifers and enrichment of novel symbionts in the deep terrestrial subsurface.</title>
        <authorList>
            <person name="Probst A.J."/>
            <person name="Ladd B."/>
            <person name="Jarett J.K."/>
            <person name="Geller-Mcgrath D.E."/>
            <person name="Sieber C.M.K."/>
            <person name="Emerson J.B."/>
            <person name="Anantharaman K."/>
            <person name="Thomas B.C."/>
            <person name="Malmstrom R."/>
            <person name="Stieglmeier M."/>
            <person name="Klingl A."/>
            <person name="Woyke T."/>
            <person name="Ryan C.M."/>
            <person name="Banfield J.F."/>
        </authorList>
    </citation>
    <scope>NUCLEOTIDE SEQUENCE [LARGE SCALE GENOMIC DNA]</scope>
</reference>
<keyword evidence="6 7" id="KW-0804">Transcription</keyword>
<sequence length="67" mass="7741">MDVRLDGQGRMVLPDYLKDFASLDKKIIVAGLYNRLEIWDEKLWAKYQRVSEKDSNQIAEGLVDLGI</sequence>
<dbReference type="SUPFAM" id="SSF89447">
    <property type="entry name" value="AbrB/MazE/MraZ-like"/>
    <property type="match status" value="1"/>
</dbReference>
<dbReference type="GO" id="GO:2000143">
    <property type="term" value="P:negative regulation of DNA-templated transcription initiation"/>
    <property type="evidence" value="ECO:0007669"/>
    <property type="project" value="TreeGrafter"/>
</dbReference>
<comment type="similarity">
    <text evidence="7">Belongs to the MraZ family.</text>
</comment>
<evidence type="ECO:0000256" key="2">
    <source>
        <dbReference type="ARBA" id="ARBA00022490"/>
    </source>
</evidence>
<dbReference type="Pfam" id="PF02381">
    <property type="entry name" value="MraZ"/>
    <property type="match status" value="1"/>
</dbReference>
<proteinExistence type="inferred from homology"/>
<dbReference type="InterPro" id="IPR003444">
    <property type="entry name" value="MraZ"/>
</dbReference>
<dbReference type="Gene3D" id="3.40.1550.20">
    <property type="entry name" value="Transcriptional regulator MraZ domain"/>
    <property type="match status" value="1"/>
</dbReference>
<dbReference type="GO" id="GO:0000976">
    <property type="term" value="F:transcription cis-regulatory region binding"/>
    <property type="evidence" value="ECO:0007669"/>
    <property type="project" value="TreeGrafter"/>
</dbReference>
<comment type="caution">
    <text evidence="9">The sequence shown here is derived from an EMBL/GenBank/DDBJ whole genome shotgun (WGS) entry which is preliminary data.</text>
</comment>
<keyword evidence="5 7" id="KW-0238">DNA-binding</keyword>
<name>A0A2M7U4A2_9BACT</name>
<keyword evidence="4 7" id="KW-0805">Transcription regulation</keyword>
<evidence type="ECO:0000313" key="9">
    <source>
        <dbReference type="EMBL" id="PIZ65452.1"/>
    </source>
</evidence>
<dbReference type="CDD" id="cd16321">
    <property type="entry name" value="MraZ_C"/>
    <property type="match status" value="1"/>
</dbReference>
<evidence type="ECO:0000256" key="5">
    <source>
        <dbReference type="ARBA" id="ARBA00023125"/>
    </source>
</evidence>